<dbReference type="Proteomes" id="UP000182692">
    <property type="component" value="Unassembled WGS sequence"/>
</dbReference>
<reference evidence="2 3" key="1">
    <citation type="submission" date="2016-10" db="EMBL/GenBank/DDBJ databases">
        <authorList>
            <person name="de Groot N.N."/>
        </authorList>
    </citation>
    <scope>NUCLEOTIDE SEQUENCE [LARGE SCALE GENOMIC DNA]</scope>
    <source>
        <strain evidence="2 3">DSM 15893</strain>
    </source>
</reference>
<dbReference type="CDD" id="cd04301">
    <property type="entry name" value="NAT_SF"/>
    <property type="match status" value="1"/>
</dbReference>
<dbReference type="EMBL" id="FOWR01000007">
    <property type="protein sequence ID" value="SFP06904.1"/>
    <property type="molecule type" value="Genomic_DNA"/>
</dbReference>
<dbReference type="InterPro" id="IPR000182">
    <property type="entry name" value="GNAT_dom"/>
</dbReference>
<gene>
    <name evidence="2" type="ORF">SAMN03084138_01254</name>
</gene>
<name>A0A1I5MBD0_9GAMM</name>
<feature type="domain" description="N-acetyltransferase" evidence="1">
    <location>
        <begin position="8"/>
        <end position="135"/>
    </location>
</feature>
<dbReference type="STRING" id="1121869.SAMN03084138_01254"/>
<evidence type="ECO:0000259" key="1">
    <source>
        <dbReference type="PROSITE" id="PS51186"/>
    </source>
</evidence>
<dbReference type="GeneID" id="35872187"/>
<organism evidence="2 3">
    <name type="scientific">Enterovibrio norvegicus DSM 15893</name>
    <dbReference type="NCBI Taxonomy" id="1121869"/>
    <lineage>
        <taxon>Bacteria</taxon>
        <taxon>Pseudomonadati</taxon>
        <taxon>Pseudomonadota</taxon>
        <taxon>Gammaproteobacteria</taxon>
        <taxon>Vibrionales</taxon>
        <taxon>Vibrionaceae</taxon>
        <taxon>Enterovibrio</taxon>
    </lineage>
</organism>
<dbReference type="InterPro" id="IPR016181">
    <property type="entry name" value="Acyl_CoA_acyltransferase"/>
</dbReference>
<dbReference type="GO" id="GO:0016747">
    <property type="term" value="F:acyltransferase activity, transferring groups other than amino-acyl groups"/>
    <property type="evidence" value="ECO:0007669"/>
    <property type="project" value="InterPro"/>
</dbReference>
<dbReference type="PANTHER" id="PTHR43233:SF1">
    <property type="entry name" value="FAMILY N-ACETYLTRANSFERASE, PUTATIVE (AFU_ORTHOLOGUE AFUA_6G03350)-RELATED"/>
    <property type="match status" value="1"/>
</dbReference>
<evidence type="ECO:0000313" key="3">
    <source>
        <dbReference type="Proteomes" id="UP000182692"/>
    </source>
</evidence>
<dbReference type="PROSITE" id="PS51186">
    <property type="entry name" value="GNAT"/>
    <property type="match status" value="1"/>
</dbReference>
<accession>A0A1I5MBD0</accession>
<dbReference type="Gene3D" id="3.40.630.30">
    <property type="match status" value="1"/>
</dbReference>
<dbReference type="AlphaFoldDB" id="A0A1I5MBD0"/>
<sequence length="135" mass="15406">MTYNREGFSISNDESKVDVLRLKALLAGSYWAHDRDIDTITRSIKHSECFSLCDNDYFVGFARVVTDYSTFAYVADVIVDPDYRGKGLGKWLVDTVVNDARWKGQLMMLATDDAHALYERHGFSTSQKFMGINCR</sequence>
<dbReference type="OrthoDB" id="3216107at2"/>
<dbReference type="SUPFAM" id="SSF55729">
    <property type="entry name" value="Acyl-CoA N-acyltransferases (Nat)"/>
    <property type="match status" value="1"/>
</dbReference>
<evidence type="ECO:0000313" key="2">
    <source>
        <dbReference type="EMBL" id="SFP06904.1"/>
    </source>
</evidence>
<protein>
    <submittedName>
        <fullName evidence="2">N-acetylglutamate synthase, GNAT family</fullName>
    </submittedName>
</protein>
<dbReference type="Pfam" id="PF00583">
    <property type="entry name" value="Acetyltransf_1"/>
    <property type="match status" value="1"/>
</dbReference>
<dbReference type="InterPro" id="IPR053144">
    <property type="entry name" value="Acetyltransferase_Butenolide"/>
</dbReference>
<dbReference type="PANTHER" id="PTHR43233">
    <property type="entry name" value="FAMILY N-ACETYLTRANSFERASE, PUTATIVE (AFU_ORTHOLOGUE AFUA_6G03350)-RELATED"/>
    <property type="match status" value="1"/>
</dbReference>
<dbReference type="RefSeq" id="WP_017012914.1">
    <property type="nucleotide sequence ID" value="NZ_FOWR01000007.1"/>
</dbReference>
<proteinExistence type="predicted"/>